<organism evidence="2 3">
    <name type="scientific">Trichinella pseudospiralis</name>
    <name type="common">Parasitic roundworm</name>
    <dbReference type="NCBI Taxonomy" id="6337"/>
    <lineage>
        <taxon>Eukaryota</taxon>
        <taxon>Metazoa</taxon>
        <taxon>Ecdysozoa</taxon>
        <taxon>Nematoda</taxon>
        <taxon>Enoplea</taxon>
        <taxon>Dorylaimia</taxon>
        <taxon>Trichinellida</taxon>
        <taxon>Trichinellidae</taxon>
        <taxon>Trichinella</taxon>
    </lineage>
</organism>
<feature type="compositionally biased region" description="Polar residues" evidence="1">
    <location>
        <begin position="13"/>
        <end position="23"/>
    </location>
</feature>
<dbReference type="Proteomes" id="UP000054805">
    <property type="component" value="Unassembled WGS sequence"/>
</dbReference>
<accession>A0A0V1GPH7</accession>
<dbReference type="EMBL" id="JYDS01000913">
    <property type="protein sequence ID" value="KRZ00158.1"/>
    <property type="molecule type" value="Genomic_DNA"/>
</dbReference>
<keyword evidence="3" id="KW-1185">Reference proteome</keyword>
<feature type="compositionally biased region" description="Polar residues" evidence="1">
    <location>
        <begin position="289"/>
        <end position="322"/>
    </location>
</feature>
<comment type="caution">
    <text evidence="2">The sequence shown here is derived from an EMBL/GenBank/DDBJ whole genome shotgun (WGS) entry which is preliminary data.</text>
</comment>
<dbReference type="AlphaFoldDB" id="A0A0V1GPH7"/>
<reference evidence="2 3" key="1">
    <citation type="submission" date="2015-01" db="EMBL/GenBank/DDBJ databases">
        <title>Evolution of Trichinella species and genotypes.</title>
        <authorList>
            <person name="Korhonen P.K."/>
            <person name="Edoardo P."/>
            <person name="Giuseppe L.R."/>
            <person name="Gasser R.B."/>
        </authorList>
    </citation>
    <scope>NUCLEOTIDE SEQUENCE [LARGE SCALE GENOMIC DNA]</scope>
    <source>
        <strain evidence="2">ISS588</strain>
    </source>
</reference>
<protein>
    <submittedName>
        <fullName evidence="2">Uncharacterized protein</fullName>
    </submittedName>
</protein>
<evidence type="ECO:0000256" key="1">
    <source>
        <dbReference type="SAM" id="MobiDB-lite"/>
    </source>
</evidence>
<feature type="region of interest" description="Disordered" evidence="1">
    <location>
        <begin position="285"/>
        <end position="365"/>
    </location>
</feature>
<feature type="region of interest" description="Disordered" evidence="1">
    <location>
        <begin position="1"/>
        <end position="23"/>
    </location>
</feature>
<gene>
    <name evidence="2" type="ORF">T4B_13618</name>
</gene>
<sequence length="365" mass="40657">MMPVHRHPDHLTKTNSAEASSCTTIPRPSVLKNNVRNDLTVKSVSDTPIEARSGREPGIAVQEKFTFELWKSHESAKRPFDQCMVLVDQFNGWLHAVSLPNSCNTSRHIVGALVKCGRQYIITVLSTIEWVHGSSHAAMMPVHRHPDHLTKTNSAEASSCTTIPRPSVLKNNVRNDLTVKSVSDTPIEARSGREPGIAVQEKFTFELWKSHESAKRPFDQCMVLVDQFNGWLHAVSLPNSRNTSRHIVGALVKCGRQYIITVLSTIEWVHGSSHAAMMPVHRHPDHLTKTNSAEASSCTTIPRPSVLKNNVRNDLTVKSVSDTPIEARSGREPGTAAQEKFTSRPLSTSDRRQARNDREKRPITD</sequence>
<name>A0A0V1GPH7_TRIPS</name>
<evidence type="ECO:0000313" key="2">
    <source>
        <dbReference type="EMBL" id="KRZ00158.1"/>
    </source>
</evidence>
<feature type="compositionally biased region" description="Basic and acidic residues" evidence="1">
    <location>
        <begin position="349"/>
        <end position="365"/>
    </location>
</feature>
<proteinExistence type="predicted"/>
<evidence type="ECO:0000313" key="3">
    <source>
        <dbReference type="Proteomes" id="UP000054805"/>
    </source>
</evidence>